<evidence type="ECO:0000313" key="1">
    <source>
        <dbReference type="EMBL" id="KAH7903301.1"/>
    </source>
</evidence>
<feature type="non-terminal residue" evidence="1">
    <location>
        <position position="205"/>
    </location>
</feature>
<name>A0ACB7ZQV9_9AGAM</name>
<accession>A0ACB7ZQV9</accession>
<organism evidence="1 2">
    <name type="scientific">Hygrophoropsis aurantiaca</name>
    <dbReference type="NCBI Taxonomy" id="72124"/>
    <lineage>
        <taxon>Eukaryota</taxon>
        <taxon>Fungi</taxon>
        <taxon>Dikarya</taxon>
        <taxon>Basidiomycota</taxon>
        <taxon>Agaricomycotina</taxon>
        <taxon>Agaricomycetes</taxon>
        <taxon>Agaricomycetidae</taxon>
        <taxon>Boletales</taxon>
        <taxon>Coniophorineae</taxon>
        <taxon>Hygrophoropsidaceae</taxon>
        <taxon>Hygrophoropsis</taxon>
    </lineage>
</organism>
<gene>
    <name evidence="1" type="ORF">BJ138DRAFT_1120524</name>
</gene>
<reference evidence="1" key="1">
    <citation type="journal article" date="2021" name="New Phytol.">
        <title>Evolutionary innovations through gain and loss of genes in the ectomycorrhizal Boletales.</title>
        <authorList>
            <person name="Wu G."/>
            <person name="Miyauchi S."/>
            <person name="Morin E."/>
            <person name="Kuo A."/>
            <person name="Drula E."/>
            <person name="Varga T."/>
            <person name="Kohler A."/>
            <person name="Feng B."/>
            <person name="Cao Y."/>
            <person name="Lipzen A."/>
            <person name="Daum C."/>
            <person name="Hundley H."/>
            <person name="Pangilinan J."/>
            <person name="Johnson J."/>
            <person name="Barry K."/>
            <person name="LaButti K."/>
            <person name="Ng V."/>
            <person name="Ahrendt S."/>
            <person name="Min B."/>
            <person name="Choi I.G."/>
            <person name="Park H."/>
            <person name="Plett J.M."/>
            <person name="Magnuson J."/>
            <person name="Spatafora J.W."/>
            <person name="Nagy L.G."/>
            <person name="Henrissat B."/>
            <person name="Grigoriev I.V."/>
            <person name="Yang Z.L."/>
            <person name="Xu J."/>
            <person name="Martin F.M."/>
        </authorList>
    </citation>
    <scope>NUCLEOTIDE SEQUENCE</scope>
    <source>
        <strain evidence="1">ATCC 28755</strain>
    </source>
</reference>
<dbReference type="EMBL" id="MU269066">
    <property type="protein sequence ID" value="KAH7903301.1"/>
    <property type="molecule type" value="Genomic_DNA"/>
</dbReference>
<comment type="caution">
    <text evidence="1">The sequence shown here is derived from an EMBL/GenBank/DDBJ whole genome shotgun (WGS) entry which is preliminary data.</text>
</comment>
<evidence type="ECO:0000313" key="2">
    <source>
        <dbReference type="Proteomes" id="UP000790377"/>
    </source>
</evidence>
<dbReference type="Proteomes" id="UP000790377">
    <property type="component" value="Unassembled WGS sequence"/>
</dbReference>
<protein>
    <submittedName>
        <fullName evidence="1">Uncharacterized protein</fullName>
    </submittedName>
</protein>
<keyword evidence="2" id="KW-1185">Reference proteome</keyword>
<proteinExistence type="predicted"/>
<sequence>MPLCAYCDSPFPHNQAIQQHIGKSVKCQKKRLAHRQELLARTHANTRDRLRTESNPHISDGNDQQMDVDFPEPPTISTGVDTDTGCSNSGSQISNNATAGVRIPPEQFPIHDIDARRPAVTVEEVQDVDAPGLGNLWVEPFPCEKKPGASKGMGRTSFQKIRDDQILRGHEILGPFKDDGEWELAKWLIKNVGHNQTEAFLKLPI</sequence>